<name>A0A368VLH6_9BACL</name>
<evidence type="ECO:0000256" key="9">
    <source>
        <dbReference type="SAM" id="Phobius"/>
    </source>
</evidence>
<gene>
    <name evidence="12" type="ORF">DFP97_117102</name>
</gene>
<dbReference type="Pfam" id="PF00664">
    <property type="entry name" value="ABC_membrane"/>
    <property type="match status" value="1"/>
</dbReference>
<comment type="caution">
    <text evidence="12">The sequence shown here is derived from an EMBL/GenBank/DDBJ whole genome shotgun (WGS) entry which is preliminary data.</text>
</comment>
<dbReference type="Gene3D" id="1.20.1560.10">
    <property type="entry name" value="ABC transporter type 1, transmembrane domain"/>
    <property type="match status" value="1"/>
</dbReference>
<feature type="domain" description="ABC transmembrane type-1" evidence="11">
    <location>
        <begin position="17"/>
        <end position="291"/>
    </location>
</feature>
<reference evidence="12 13" key="1">
    <citation type="submission" date="2018-07" db="EMBL/GenBank/DDBJ databases">
        <title>Genomic Encyclopedia of Type Strains, Phase III (KMG-III): the genomes of soil and plant-associated and newly described type strains.</title>
        <authorList>
            <person name="Whitman W."/>
        </authorList>
    </citation>
    <scope>NUCLEOTIDE SEQUENCE [LARGE SCALE GENOMIC DNA]</scope>
    <source>
        <strain evidence="12 13">CECT 7506</strain>
    </source>
</reference>
<dbReference type="SUPFAM" id="SSF52540">
    <property type="entry name" value="P-loop containing nucleoside triphosphate hydrolases"/>
    <property type="match status" value="1"/>
</dbReference>
<keyword evidence="4 9" id="KW-0812">Transmembrane</keyword>
<feature type="domain" description="ABC transporter" evidence="10">
    <location>
        <begin position="326"/>
        <end position="558"/>
    </location>
</feature>
<feature type="transmembrane region" description="Helical" evidence="9">
    <location>
        <begin position="150"/>
        <end position="167"/>
    </location>
</feature>
<dbReference type="CDD" id="cd07346">
    <property type="entry name" value="ABC_6TM_exporters"/>
    <property type="match status" value="1"/>
</dbReference>
<dbReference type="InterPro" id="IPR039421">
    <property type="entry name" value="Type_1_exporter"/>
</dbReference>
<dbReference type="GO" id="GO:0005524">
    <property type="term" value="F:ATP binding"/>
    <property type="evidence" value="ECO:0007669"/>
    <property type="project" value="UniProtKB-KW"/>
</dbReference>
<dbReference type="InterPro" id="IPR011527">
    <property type="entry name" value="ABC1_TM_dom"/>
</dbReference>
<dbReference type="Proteomes" id="UP000252415">
    <property type="component" value="Unassembled WGS sequence"/>
</dbReference>
<dbReference type="RefSeq" id="WP_114382954.1">
    <property type="nucleotide sequence ID" value="NZ_QPJD01000017.1"/>
</dbReference>
<dbReference type="Gene3D" id="3.40.50.300">
    <property type="entry name" value="P-loop containing nucleotide triphosphate hydrolases"/>
    <property type="match status" value="1"/>
</dbReference>
<feature type="transmembrane region" description="Helical" evidence="9">
    <location>
        <begin position="5"/>
        <end position="30"/>
    </location>
</feature>
<dbReference type="Pfam" id="PF00005">
    <property type="entry name" value="ABC_tran"/>
    <property type="match status" value="1"/>
</dbReference>
<protein>
    <submittedName>
        <fullName evidence="12">ABC-type multidrug transport system fused ATPase/permease subunit</fullName>
    </submittedName>
</protein>
<feature type="transmembrane region" description="Helical" evidence="9">
    <location>
        <begin position="50"/>
        <end position="70"/>
    </location>
</feature>
<evidence type="ECO:0000256" key="4">
    <source>
        <dbReference type="ARBA" id="ARBA00022692"/>
    </source>
</evidence>
<evidence type="ECO:0000256" key="1">
    <source>
        <dbReference type="ARBA" id="ARBA00004651"/>
    </source>
</evidence>
<evidence type="ECO:0000256" key="5">
    <source>
        <dbReference type="ARBA" id="ARBA00022741"/>
    </source>
</evidence>
<evidence type="ECO:0000313" key="12">
    <source>
        <dbReference type="EMBL" id="RCW42378.1"/>
    </source>
</evidence>
<keyword evidence="5" id="KW-0547">Nucleotide-binding</keyword>
<evidence type="ECO:0000256" key="3">
    <source>
        <dbReference type="ARBA" id="ARBA00022475"/>
    </source>
</evidence>
<evidence type="ECO:0000313" key="13">
    <source>
        <dbReference type="Proteomes" id="UP000252415"/>
    </source>
</evidence>
<keyword evidence="3" id="KW-1003">Cell membrane</keyword>
<evidence type="ECO:0000256" key="6">
    <source>
        <dbReference type="ARBA" id="ARBA00022840"/>
    </source>
</evidence>
<dbReference type="InterPro" id="IPR017871">
    <property type="entry name" value="ABC_transporter-like_CS"/>
</dbReference>
<evidence type="ECO:0000259" key="10">
    <source>
        <dbReference type="PROSITE" id="PS50893"/>
    </source>
</evidence>
<sequence>MRPQLFAYGIGMVGDCAVHASLIVMQAFAWKYLFDASIKLNSDLLIKSSLFFLIPIVLLVTASPIFYYVYQMAVKKIMNAIMLAVYKKINRLPLSFFESNHSGYLLSLFNNDVRTISSIFDSQIKNILFHIFISLGSIVSMMYLDWKIGLFLVGVGFFSAILVSLFSKPLRSVSDIIQRRLGVRTARLLDVLAGITVIKMLNIHAVITRRFNRVNDGLVKLENTRGDRVAKLESVNYLIAFFNFGGAFAVGAFMLTNGMIGLGTLTALVQLSISVSSSFSQIGGTIAQLQTSLAGFRRLSELFGQSEKRGNESWLPSNGKQAPFALSFEHVSFKFPGEDRRVLDELNFHLEGTGITAIVGKSGSGKSTIAKLVIGVHAPTNGQILINGKHYYGYQWLELISYVPQKVFLFEGTIEENIRLGNLHASRGEIIRAAIEANAHPFITELKDGYSTMIVDGGGNLSGGQKQRIALARALVRDSKILVLDESTSALDSTSEGLIHKAISEVSKTRKVVVITHKLERILHADQILVVENGRIVEEGNATQLRNAKGSFKELLSF</sequence>
<dbReference type="OrthoDB" id="9770415at2"/>
<keyword evidence="7 9" id="KW-1133">Transmembrane helix</keyword>
<evidence type="ECO:0000259" key="11">
    <source>
        <dbReference type="PROSITE" id="PS50929"/>
    </source>
</evidence>
<dbReference type="PROSITE" id="PS00211">
    <property type="entry name" value="ABC_TRANSPORTER_1"/>
    <property type="match status" value="1"/>
</dbReference>
<proteinExistence type="predicted"/>
<keyword evidence="8 9" id="KW-0472">Membrane</keyword>
<dbReference type="SMART" id="SM00382">
    <property type="entry name" value="AAA"/>
    <property type="match status" value="1"/>
</dbReference>
<dbReference type="EMBL" id="QPJD01000017">
    <property type="protein sequence ID" value="RCW42378.1"/>
    <property type="molecule type" value="Genomic_DNA"/>
</dbReference>
<keyword evidence="13" id="KW-1185">Reference proteome</keyword>
<comment type="subcellular location">
    <subcellularLocation>
        <location evidence="1">Cell membrane</location>
        <topology evidence="1">Multi-pass membrane protein</topology>
    </subcellularLocation>
</comment>
<dbReference type="GO" id="GO:0005886">
    <property type="term" value="C:plasma membrane"/>
    <property type="evidence" value="ECO:0007669"/>
    <property type="project" value="UniProtKB-SubCell"/>
</dbReference>
<evidence type="ECO:0000256" key="2">
    <source>
        <dbReference type="ARBA" id="ARBA00022448"/>
    </source>
</evidence>
<dbReference type="InterPro" id="IPR027417">
    <property type="entry name" value="P-loop_NTPase"/>
</dbReference>
<organism evidence="12 13">
    <name type="scientific">Paenibacillus prosopidis</name>
    <dbReference type="NCBI Taxonomy" id="630520"/>
    <lineage>
        <taxon>Bacteria</taxon>
        <taxon>Bacillati</taxon>
        <taxon>Bacillota</taxon>
        <taxon>Bacilli</taxon>
        <taxon>Bacillales</taxon>
        <taxon>Paenibacillaceae</taxon>
        <taxon>Paenibacillus</taxon>
    </lineage>
</organism>
<dbReference type="PROSITE" id="PS50929">
    <property type="entry name" value="ABC_TM1F"/>
    <property type="match status" value="1"/>
</dbReference>
<dbReference type="PANTHER" id="PTHR24221">
    <property type="entry name" value="ATP-BINDING CASSETTE SUB-FAMILY B"/>
    <property type="match status" value="1"/>
</dbReference>
<dbReference type="GO" id="GO:0016887">
    <property type="term" value="F:ATP hydrolysis activity"/>
    <property type="evidence" value="ECO:0007669"/>
    <property type="project" value="InterPro"/>
</dbReference>
<dbReference type="FunFam" id="3.40.50.300:FF:000221">
    <property type="entry name" value="Multidrug ABC transporter ATP-binding protein"/>
    <property type="match status" value="1"/>
</dbReference>
<feature type="transmembrane region" description="Helical" evidence="9">
    <location>
        <begin position="127"/>
        <end position="144"/>
    </location>
</feature>
<keyword evidence="6" id="KW-0067">ATP-binding</keyword>
<dbReference type="InterPro" id="IPR003439">
    <property type="entry name" value="ABC_transporter-like_ATP-bd"/>
</dbReference>
<dbReference type="PANTHER" id="PTHR24221:SF654">
    <property type="entry name" value="ATP-BINDING CASSETTE SUB-FAMILY B MEMBER 6"/>
    <property type="match status" value="1"/>
</dbReference>
<dbReference type="PROSITE" id="PS50893">
    <property type="entry name" value="ABC_TRANSPORTER_2"/>
    <property type="match status" value="1"/>
</dbReference>
<dbReference type="SUPFAM" id="SSF90123">
    <property type="entry name" value="ABC transporter transmembrane region"/>
    <property type="match status" value="1"/>
</dbReference>
<dbReference type="AlphaFoldDB" id="A0A368VLH6"/>
<dbReference type="GO" id="GO:0140359">
    <property type="term" value="F:ABC-type transporter activity"/>
    <property type="evidence" value="ECO:0007669"/>
    <property type="project" value="InterPro"/>
</dbReference>
<accession>A0A368VLH6</accession>
<dbReference type="InterPro" id="IPR036640">
    <property type="entry name" value="ABC1_TM_sf"/>
</dbReference>
<evidence type="ECO:0000256" key="8">
    <source>
        <dbReference type="ARBA" id="ARBA00023136"/>
    </source>
</evidence>
<evidence type="ECO:0000256" key="7">
    <source>
        <dbReference type="ARBA" id="ARBA00022989"/>
    </source>
</evidence>
<keyword evidence="2" id="KW-0813">Transport</keyword>
<feature type="transmembrane region" description="Helical" evidence="9">
    <location>
        <begin position="235"/>
        <end position="255"/>
    </location>
</feature>
<dbReference type="InterPro" id="IPR003593">
    <property type="entry name" value="AAA+_ATPase"/>
</dbReference>
<dbReference type="GO" id="GO:0034040">
    <property type="term" value="F:ATPase-coupled lipid transmembrane transporter activity"/>
    <property type="evidence" value="ECO:0007669"/>
    <property type="project" value="TreeGrafter"/>
</dbReference>